<dbReference type="InterPro" id="IPR001387">
    <property type="entry name" value="Cro/C1-type_HTH"/>
</dbReference>
<dbReference type="InterPro" id="IPR010982">
    <property type="entry name" value="Lambda_DNA-bd_dom_sf"/>
</dbReference>
<dbReference type="Pfam" id="PF13443">
    <property type="entry name" value="HTH_26"/>
    <property type="match status" value="1"/>
</dbReference>
<accession>A0ABZ0W2H6</accession>
<reference evidence="2 3" key="1">
    <citation type="submission" date="2023-12" db="EMBL/GenBank/DDBJ databases">
        <title>Genome sequencing and assembly of bacterial species from a model synthetic community.</title>
        <authorList>
            <person name="Hogle S.L."/>
        </authorList>
    </citation>
    <scope>NUCLEOTIDE SEQUENCE [LARGE SCALE GENOMIC DNA]</scope>
    <source>
        <strain evidence="2 3">HAMBI_3031</strain>
    </source>
</reference>
<name>A0ABZ0W2H6_9BACT</name>
<dbReference type="Proteomes" id="UP001325680">
    <property type="component" value="Chromosome"/>
</dbReference>
<dbReference type="SUPFAM" id="SSF47413">
    <property type="entry name" value="lambda repressor-like DNA-binding domains"/>
    <property type="match status" value="1"/>
</dbReference>
<keyword evidence="3" id="KW-1185">Reference proteome</keyword>
<evidence type="ECO:0000313" key="2">
    <source>
        <dbReference type="EMBL" id="WQD36838.1"/>
    </source>
</evidence>
<organism evidence="2 3">
    <name type="scientific">Niabella yanshanensis</name>
    <dbReference type="NCBI Taxonomy" id="577386"/>
    <lineage>
        <taxon>Bacteria</taxon>
        <taxon>Pseudomonadati</taxon>
        <taxon>Bacteroidota</taxon>
        <taxon>Chitinophagia</taxon>
        <taxon>Chitinophagales</taxon>
        <taxon>Chitinophagaceae</taxon>
        <taxon>Niabella</taxon>
    </lineage>
</organism>
<protein>
    <submittedName>
        <fullName evidence="2">Helix-turn-helix transcriptional regulator</fullName>
    </submittedName>
</protein>
<dbReference type="RefSeq" id="WP_114790442.1">
    <property type="nucleotide sequence ID" value="NZ_CP139960.1"/>
</dbReference>
<evidence type="ECO:0000259" key="1">
    <source>
        <dbReference type="Pfam" id="PF13443"/>
    </source>
</evidence>
<dbReference type="EMBL" id="CP139960">
    <property type="protein sequence ID" value="WQD36838.1"/>
    <property type="molecule type" value="Genomic_DNA"/>
</dbReference>
<proteinExistence type="predicted"/>
<gene>
    <name evidence="2" type="ORF">U0035_14290</name>
</gene>
<feature type="domain" description="HTH cro/C1-type" evidence="1">
    <location>
        <begin position="4"/>
        <end position="64"/>
    </location>
</feature>
<sequence>MTKLGLFLSQRSVNKSEAARKAGLSKARMNELTLNDRSHLRAEELYLIALAIGVDPGNLLEYVCADLNPAEQLSLAADEETPYETEKKKKKRK</sequence>
<evidence type="ECO:0000313" key="3">
    <source>
        <dbReference type="Proteomes" id="UP001325680"/>
    </source>
</evidence>